<sequence>MRATAVGIAIGAVFGIALFAAGSAEAAAAPCWPATEGVAWPLELYTEVEYVNGLAVFHLKMSPSAMKGQLWRFSVGIFTDECYDLSPSDLYSFKHVSITPGVQRFSVRFSSPTHYAIWNDEANIPETCEECSGDIGAYPSYYEVNAKGFAFDGASGVVTLSKRIRENAPDAPTTEGTLPKPPECYAGAAWGYFFDSYEHAEYVNGLLRYHFRLRVPYNDGRSWGSKVRLMDGTCLGGDVPEFPGTYIKSFSRYFSVRFSSPTHYDIWNDETNEKETCPACSVDIPAKLHDGKPYTFFSYHGDIDGSASVVDTTPFPIEERRIRDPVLIVPGLLGSWLHNGEWELDPILHSFNNLWDALELAGYEENASLFFLGYDFRQSNVKTAQELKQKIAAIKTICGCPKVDVIAHSMGGLVARQYVQSDDYANDVDQLIFLGTPHLGSPKAYLAWEGGEMGPDIFGVTADTTLARLFRGAARHDGFASVFDYIHGKPVASLEELLPIYDYLIDESDNQIRSYSDRYPRNRFLEDLNAPVEIEQLATRGIRITNI</sequence>
<dbReference type="GO" id="GO:0006629">
    <property type="term" value="P:lipid metabolic process"/>
    <property type="evidence" value="ECO:0007669"/>
    <property type="project" value="InterPro"/>
</dbReference>
<feature type="chain" id="PRO_5009583544" description="AB hydrolase-1 domain-containing protein" evidence="1">
    <location>
        <begin position="27"/>
        <end position="547"/>
    </location>
</feature>
<evidence type="ECO:0000313" key="3">
    <source>
        <dbReference type="Proteomes" id="UP000178977"/>
    </source>
</evidence>
<evidence type="ECO:0008006" key="4">
    <source>
        <dbReference type="Google" id="ProtNLM"/>
    </source>
</evidence>
<dbReference type="Gene3D" id="3.40.50.1820">
    <property type="entry name" value="alpha/beta hydrolase"/>
    <property type="match status" value="1"/>
</dbReference>
<protein>
    <recommendedName>
        <fullName evidence="4">AB hydrolase-1 domain-containing protein</fullName>
    </recommendedName>
</protein>
<dbReference type="AlphaFoldDB" id="A0A1G2LDE3"/>
<evidence type="ECO:0000256" key="1">
    <source>
        <dbReference type="SAM" id="SignalP"/>
    </source>
</evidence>
<proteinExistence type="predicted"/>
<reference evidence="2 3" key="1">
    <citation type="journal article" date="2016" name="Nat. Commun.">
        <title>Thousands of microbial genomes shed light on interconnected biogeochemical processes in an aquifer system.</title>
        <authorList>
            <person name="Anantharaman K."/>
            <person name="Brown C.T."/>
            <person name="Hug L.A."/>
            <person name="Sharon I."/>
            <person name="Castelle C.J."/>
            <person name="Probst A.J."/>
            <person name="Thomas B.C."/>
            <person name="Singh A."/>
            <person name="Wilkins M.J."/>
            <person name="Karaoz U."/>
            <person name="Brodie E.L."/>
            <person name="Williams K.H."/>
            <person name="Hubbard S.S."/>
            <person name="Banfield J.F."/>
        </authorList>
    </citation>
    <scope>NUCLEOTIDE SEQUENCE [LARGE SCALE GENOMIC DNA]</scope>
</reference>
<comment type="caution">
    <text evidence="2">The sequence shown here is derived from an EMBL/GenBank/DDBJ whole genome shotgun (WGS) entry which is preliminary data.</text>
</comment>
<dbReference type="PANTHER" id="PTHR11440">
    <property type="entry name" value="LECITHIN-CHOLESTEROL ACYLTRANSFERASE-RELATED"/>
    <property type="match status" value="1"/>
</dbReference>
<dbReference type="InterPro" id="IPR029058">
    <property type="entry name" value="AB_hydrolase_fold"/>
</dbReference>
<evidence type="ECO:0000313" key="2">
    <source>
        <dbReference type="EMBL" id="OHA09653.1"/>
    </source>
</evidence>
<dbReference type="GO" id="GO:0008374">
    <property type="term" value="F:O-acyltransferase activity"/>
    <property type="evidence" value="ECO:0007669"/>
    <property type="project" value="InterPro"/>
</dbReference>
<dbReference type="SUPFAM" id="SSF53474">
    <property type="entry name" value="alpha/beta-Hydrolases"/>
    <property type="match status" value="1"/>
</dbReference>
<dbReference type="InterPro" id="IPR003386">
    <property type="entry name" value="LACT/PDAT_acylTrfase"/>
</dbReference>
<dbReference type="EMBL" id="MHQT01000018">
    <property type="protein sequence ID" value="OHA09653.1"/>
    <property type="molecule type" value="Genomic_DNA"/>
</dbReference>
<feature type="signal peptide" evidence="1">
    <location>
        <begin position="1"/>
        <end position="26"/>
    </location>
</feature>
<dbReference type="Proteomes" id="UP000178977">
    <property type="component" value="Unassembled WGS sequence"/>
</dbReference>
<accession>A0A1G2LDE3</accession>
<feature type="non-terminal residue" evidence="2">
    <location>
        <position position="547"/>
    </location>
</feature>
<organism evidence="2 3">
    <name type="scientific">Candidatus Sungbacteria bacterium RIFCSPLOWO2_01_FULL_60_25</name>
    <dbReference type="NCBI Taxonomy" id="1802281"/>
    <lineage>
        <taxon>Bacteria</taxon>
        <taxon>Candidatus Sungiibacteriota</taxon>
    </lineage>
</organism>
<dbReference type="Pfam" id="PF02450">
    <property type="entry name" value="LCAT"/>
    <property type="match status" value="1"/>
</dbReference>
<keyword evidence="1" id="KW-0732">Signal</keyword>
<name>A0A1G2LDE3_9BACT</name>
<gene>
    <name evidence="2" type="ORF">A3A44_00970</name>
</gene>